<keyword evidence="3" id="KW-1185">Reference proteome</keyword>
<protein>
    <recommendedName>
        <fullName evidence="4">Peptidoglycan-synthase activator LpoB</fullName>
    </recommendedName>
</protein>
<evidence type="ECO:0008006" key="4">
    <source>
        <dbReference type="Google" id="ProtNLM"/>
    </source>
</evidence>
<accession>A0ABY4DUZ3</accession>
<sequence>MKYQMMAAGIGLMLSSAAFAQNTYYIEPQIPYADANQIAERVVKECTNLGADFSAALLQQGGKQGVGIRQADGKLSDYPDRLEIAIDAARSYGFALIGHYKATHVDVALFRDNVKVAETQLSRSSMGGVLGAFKSSCSVLKRVNNALGKDIVRWVKQQDGRAADAAVGAVPASRGASATD</sequence>
<dbReference type="EMBL" id="CP091508">
    <property type="protein sequence ID" value="UOO82432.1"/>
    <property type="molecule type" value="Genomic_DNA"/>
</dbReference>
<evidence type="ECO:0000313" key="3">
    <source>
        <dbReference type="Proteomes" id="UP000829817"/>
    </source>
</evidence>
<feature type="chain" id="PRO_5046093133" description="Peptidoglycan-synthase activator LpoB" evidence="1">
    <location>
        <begin position="21"/>
        <end position="180"/>
    </location>
</feature>
<evidence type="ECO:0000256" key="1">
    <source>
        <dbReference type="SAM" id="SignalP"/>
    </source>
</evidence>
<dbReference type="RefSeq" id="WP_244786131.1">
    <property type="nucleotide sequence ID" value="NZ_CP091508.1"/>
</dbReference>
<organism evidence="2 3">
    <name type="scientific">Uruburuella testudinis</name>
    <dbReference type="NCBI Taxonomy" id="1282863"/>
    <lineage>
        <taxon>Bacteria</taxon>
        <taxon>Pseudomonadati</taxon>
        <taxon>Pseudomonadota</taxon>
        <taxon>Betaproteobacteria</taxon>
        <taxon>Neisseriales</taxon>
        <taxon>Neisseriaceae</taxon>
        <taxon>Uruburuella</taxon>
    </lineage>
</organism>
<proteinExistence type="predicted"/>
<feature type="signal peptide" evidence="1">
    <location>
        <begin position="1"/>
        <end position="20"/>
    </location>
</feature>
<keyword evidence="1" id="KW-0732">Signal</keyword>
<dbReference type="Proteomes" id="UP000829817">
    <property type="component" value="Chromosome"/>
</dbReference>
<name>A0ABY4DUZ3_9NEIS</name>
<reference evidence="2 3" key="1">
    <citation type="journal article" date="2022" name="Res Sq">
        <title>Evolution of multicellular longitudinally dividing oral cavity symbionts (Neisseriaceae).</title>
        <authorList>
            <person name="Nyongesa S."/>
            <person name="Weber P."/>
            <person name="Bernet E."/>
            <person name="Pullido F."/>
            <person name="Nieckarz M."/>
            <person name="Delaby M."/>
            <person name="Nieves C."/>
            <person name="Viehboeck T."/>
            <person name="Krause N."/>
            <person name="Rivera-Millot A."/>
            <person name="Nakamura A."/>
            <person name="Vischer N."/>
            <person name="VanNieuwenhze M."/>
            <person name="Brun Y."/>
            <person name="Cava F."/>
            <person name="Bulgheresi S."/>
            <person name="Veyrier F."/>
        </authorList>
    </citation>
    <scope>NUCLEOTIDE SEQUENCE [LARGE SCALE GENOMIC DNA]</scope>
    <source>
        <strain evidence="2 3">CCUG 63373m</strain>
    </source>
</reference>
<evidence type="ECO:0000313" key="2">
    <source>
        <dbReference type="EMBL" id="UOO82432.1"/>
    </source>
</evidence>
<gene>
    <name evidence="2" type="ORF">LVJ83_02860</name>
</gene>